<dbReference type="GO" id="GO:0005829">
    <property type="term" value="C:cytosol"/>
    <property type="evidence" value="ECO:0007669"/>
    <property type="project" value="TreeGrafter"/>
</dbReference>
<feature type="site" description="Part of a proton relay during catalysis" evidence="12 16">
    <location>
        <position position="43"/>
    </location>
</feature>
<dbReference type="Pfam" id="PF00701">
    <property type="entry name" value="DHDPS"/>
    <property type="match status" value="1"/>
</dbReference>
<keyword evidence="8 12" id="KW-0457">Lysine biosynthesis</keyword>
<dbReference type="CDD" id="cd00950">
    <property type="entry name" value="DHDPS"/>
    <property type="match status" value="1"/>
</dbReference>
<evidence type="ECO:0000256" key="3">
    <source>
        <dbReference type="ARBA" id="ARBA00007592"/>
    </source>
</evidence>
<dbReference type="GO" id="GO:0009089">
    <property type="term" value="P:lysine biosynthetic process via diaminopimelate"/>
    <property type="evidence" value="ECO:0007669"/>
    <property type="project" value="UniProtKB-UniRule"/>
</dbReference>
<evidence type="ECO:0000256" key="6">
    <source>
        <dbReference type="ARBA" id="ARBA00022605"/>
    </source>
</evidence>
<evidence type="ECO:0000256" key="7">
    <source>
        <dbReference type="ARBA" id="ARBA00022915"/>
    </source>
</evidence>
<feature type="active site" description="Schiff-base intermediate with substrate" evidence="12 14">
    <location>
        <position position="160"/>
    </location>
</feature>
<evidence type="ECO:0000313" key="17">
    <source>
        <dbReference type="EMBL" id="CRH07919.1"/>
    </source>
</evidence>
<feature type="site" description="L-lysine inhibitor binding; via carbonyl oxygen" evidence="16">
    <location>
        <position position="48"/>
    </location>
</feature>
<dbReference type="PROSITE" id="PS00666">
    <property type="entry name" value="DHDPS_2"/>
    <property type="match status" value="1"/>
</dbReference>
<comment type="subcellular location">
    <subcellularLocation>
        <location evidence="12">Cytoplasm</location>
    </subcellularLocation>
</comment>
<accession>A0A1S7LP17</accession>
<proteinExistence type="inferred from homology"/>
<feature type="active site" description="Proton donor/acceptor" evidence="12 14">
    <location>
        <position position="132"/>
    </location>
</feature>
<evidence type="ECO:0000256" key="2">
    <source>
        <dbReference type="ARBA" id="ARBA00005120"/>
    </source>
</evidence>
<evidence type="ECO:0000256" key="9">
    <source>
        <dbReference type="ARBA" id="ARBA00023239"/>
    </source>
</evidence>
<organism evidence="17">
    <name type="scientific">Magnetococcus massalia (strain MO-1)</name>
    <dbReference type="NCBI Taxonomy" id="451514"/>
    <lineage>
        <taxon>Bacteria</taxon>
        <taxon>Pseudomonadati</taxon>
        <taxon>Pseudomonadota</taxon>
        <taxon>Magnetococcia</taxon>
        <taxon>Magnetococcales</taxon>
        <taxon>Magnetococcaceae</taxon>
        <taxon>Magnetococcus</taxon>
    </lineage>
</organism>
<feature type="binding site" evidence="12 15">
    <location>
        <position position="202"/>
    </location>
    <ligand>
        <name>pyruvate</name>
        <dbReference type="ChEBI" id="CHEBI:15361"/>
    </ligand>
</feature>
<dbReference type="InterPro" id="IPR020624">
    <property type="entry name" value="Schiff_base-form_aldolases_CS"/>
</dbReference>
<feature type="site" description="L-lysine inhibitor binding" evidence="16">
    <location>
        <position position="106"/>
    </location>
</feature>
<keyword evidence="5 12" id="KW-0963">Cytoplasm</keyword>
<dbReference type="Gene3D" id="3.20.20.70">
    <property type="entry name" value="Aldolase class I"/>
    <property type="match status" value="1"/>
</dbReference>
<dbReference type="SMART" id="SM01130">
    <property type="entry name" value="DHDPS"/>
    <property type="match status" value="1"/>
</dbReference>
<dbReference type="InterPro" id="IPR020625">
    <property type="entry name" value="Schiff_base-form_aldolases_AS"/>
</dbReference>
<keyword evidence="10 12" id="KW-0704">Schiff base</keyword>
<dbReference type="InterPro" id="IPR005263">
    <property type="entry name" value="DapA"/>
</dbReference>
<dbReference type="HAMAP" id="MF_00418">
    <property type="entry name" value="DapA"/>
    <property type="match status" value="1"/>
</dbReference>
<dbReference type="PANTHER" id="PTHR12128:SF66">
    <property type="entry name" value="4-HYDROXY-2-OXOGLUTARATE ALDOLASE, MITOCHONDRIAL"/>
    <property type="match status" value="1"/>
</dbReference>
<evidence type="ECO:0000256" key="1">
    <source>
        <dbReference type="ARBA" id="ARBA00003294"/>
    </source>
</evidence>
<evidence type="ECO:0000256" key="4">
    <source>
        <dbReference type="ARBA" id="ARBA00012086"/>
    </source>
</evidence>
<keyword evidence="9 12" id="KW-0456">Lyase</keyword>
<comment type="function">
    <text evidence="1 12">Catalyzes the condensation of (S)-aspartate-beta-semialdehyde [(S)-ASA] and pyruvate to 4-hydroxy-tetrahydrodipicolinate (HTPA).</text>
</comment>
<feature type="site" description="L-lysine inhibitor binding" evidence="16">
    <location>
        <position position="79"/>
    </location>
</feature>
<evidence type="ECO:0000256" key="10">
    <source>
        <dbReference type="ARBA" id="ARBA00023270"/>
    </source>
</evidence>
<feature type="binding site" evidence="12 15">
    <location>
        <position position="44"/>
    </location>
    <ligand>
        <name>pyruvate</name>
        <dbReference type="ChEBI" id="CHEBI:15361"/>
    </ligand>
</feature>
<feature type="site" description="L-lysine inhibitor binding" evidence="16">
    <location>
        <position position="105"/>
    </location>
</feature>
<comment type="pathway">
    <text evidence="2 12">Amino-acid biosynthesis; L-lysine biosynthesis via DAP pathway; (S)-tetrahydrodipicolinate from L-aspartate: step 3/4.</text>
</comment>
<dbReference type="SUPFAM" id="SSF51569">
    <property type="entry name" value="Aldolase"/>
    <property type="match status" value="1"/>
</dbReference>
<evidence type="ECO:0000256" key="14">
    <source>
        <dbReference type="PIRSR" id="PIRSR001365-1"/>
    </source>
</evidence>
<dbReference type="EC" id="4.3.3.7" evidence="4 12"/>
<dbReference type="EMBL" id="LO017727">
    <property type="protein sequence ID" value="CRH07919.1"/>
    <property type="molecule type" value="Genomic_DNA"/>
</dbReference>
<evidence type="ECO:0000256" key="15">
    <source>
        <dbReference type="PIRSR" id="PIRSR001365-2"/>
    </source>
</evidence>
<sequence>MFKGVYTALITPFRDRNVDHAALARLIEQQIEGGVHGLVPCGTTGESATMSHDEHKEVIREVVKRVDGRVKVVAGTGSNCTEESKDLTRFAEDVGADGALLITPYYNKPTQEGLYQHYRQVAESTQLPIVLYNVPGRTAVDMQLETVVRLSEIDNVVAIKEATANMERASQINKACGDTLTLISGDDATFLPLLSVGGEGVISVVTNLAPRMMRDVWDLWQAGRANDARIAHEALLDLNGLLFCETSPIPVKAAAEMMALCSEEMRMPLTPMTAGNRAKLKQALVDLQLVKG</sequence>
<dbReference type="PANTHER" id="PTHR12128">
    <property type="entry name" value="DIHYDRODIPICOLINATE SYNTHASE"/>
    <property type="match status" value="1"/>
</dbReference>
<dbReference type="PIRSF" id="PIRSF001365">
    <property type="entry name" value="DHDPS"/>
    <property type="match status" value="1"/>
</dbReference>
<gene>
    <name evidence="12 17" type="primary">dapA</name>
    <name evidence="17" type="ORF">MAGMO_3790</name>
</gene>
<comment type="catalytic activity">
    <reaction evidence="11 12">
        <text>L-aspartate 4-semialdehyde + pyruvate = (2S,4S)-4-hydroxy-2,3,4,5-tetrahydrodipicolinate + H2O + H(+)</text>
        <dbReference type="Rhea" id="RHEA:34171"/>
        <dbReference type="ChEBI" id="CHEBI:15361"/>
        <dbReference type="ChEBI" id="CHEBI:15377"/>
        <dbReference type="ChEBI" id="CHEBI:15378"/>
        <dbReference type="ChEBI" id="CHEBI:67139"/>
        <dbReference type="ChEBI" id="CHEBI:537519"/>
        <dbReference type="EC" id="4.3.3.7"/>
    </reaction>
</comment>
<feature type="site" description="L-lysine inhibitor binding" evidence="16">
    <location>
        <position position="83"/>
    </location>
</feature>
<dbReference type="PRINTS" id="PR00146">
    <property type="entry name" value="DHPICSNTHASE"/>
</dbReference>
<name>A0A1S7LP17_MAGMO</name>
<dbReference type="InterPro" id="IPR013785">
    <property type="entry name" value="Aldolase_TIM"/>
</dbReference>
<dbReference type="PROSITE" id="PS00665">
    <property type="entry name" value="DHDPS_1"/>
    <property type="match status" value="1"/>
</dbReference>
<feature type="site" description="Part of a proton relay during catalysis" evidence="12">
    <location>
        <position position="106"/>
    </location>
</feature>
<keyword evidence="6 12" id="KW-0028">Amino-acid biosynthesis</keyword>
<comment type="similarity">
    <text evidence="3 12 13">Belongs to the DapA family.</text>
</comment>
<evidence type="ECO:0000256" key="5">
    <source>
        <dbReference type="ARBA" id="ARBA00022490"/>
    </source>
</evidence>
<dbReference type="NCBIfam" id="TIGR00674">
    <property type="entry name" value="dapA"/>
    <property type="match status" value="1"/>
</dbReference>
<dbReference type="UniPathway" id="UPA00034">
    <property type="reaction ID" value="UER00017"/>
</dbReference>
<keyword evidence="7 12" id="KW-0220">Diaminopimelate biosynthesis</keyword>
<dbReference type="AlphaFoldDB" id="A0A1S7LP17"/>
<evidence type="ECO:0000256" key="11">
    <source>
        <dbReference type="ARBA" id="ARBA00047836"/>
    </source>
</evidence>
<dbReference type="InterPro" id="IPR002220">
    <property type="entry name" value="DapA-like"/>
</dbReference>
<evidence type="ECO:0000256" key="8">
    <source>
        <dbReference type="ARBA" id="ARBA00023154"/>
    </source>
</evidence>
<evidence type="ECO:0000256" key="13">
    <source>
        <dbReference type="PIRNR" id="PIRNR001365"/>
    </source>
</evidence>
<dbReference type="GO" id="GO:0008840">
    <property type="term" value="F:4-hydroxy-tetrahydrodipicolinate synthase activity"/>
    <property type="evidence" value="ECO:0007669"/>
    <property type="project" value="UniProtKB-UniRule"/>
</dbReference>
<comment type="caution">
    <text evidence="12">Was originally thought to be a dihydrodipicolinate synthase (DHDPS), catalyzing the condensation of (S)-aspartate-beta-semialdehyde [(S)-ASA] and pyruvate to dihydrodipicolinate (DHDP). However, it was shown in E.coli that the product of the enzymatic reaction is not dihydrodipicolinate but in fact (4S)-4-hydroxy-2,3,4,5-tetrahydro-(2S)-dipicolinic acid (HTPA), and that the consecutive dehydration reaction leading to DHDP is not spontaneous but catalyzed by DapB.</text>
</comment>
<reference evidence="17" key="1">
    <citation type="submission" date="2015-04" db="EMBL/GenBank/DDBJ databases">
        <authorList>
            <person name="Syromyatnikov M.Y."/>
            <person name="Popov V.N."/>
        </authorList>
    </citation>
    <scope>NUCLEOTIDE SEQUENCE</scope>
    <source>
        <strain evidence="17">MO-1</strain>
    </source>
</reference>
<protein>
    <recommendedName>
        <fullName evidence="4 12">4-hydroxy-tetrahydrodipicolinate synthase</fullName>
        <shortName evidence="12">HTPA synthase</shortName>
        <ecNumber evidence="4 12">4.3.3.7</ecNumber>
    </recommendedName>
</protein>
<evidence type="ECO:0000256" key="12">
    <source>
        <dbReference type="HAMAP-Rule" id="MF_00418"/>
    </source>
</evidence>
<comment type="subunit">
    <text evidence="12">Homotetramer; dimer of dimers.</text>
</comment>
<dbReference type="GO" id="GO:0019877">
    <property type="term" value="P:diaminopimelate biosynthetic process"/>
    <property type="evidence" value="ECO:0007669"/>
    <property type="project" value="UniProtKB-UniRule"/>
</dbReference>
<evidence type="ECO:0000256" key="16">
    <source>
        <dbReference type="PIRSR" id="PIRSR001365-3"/>
    </source>
</evidence>